<dbReference type="Pfam" id="PF00412">
    <property type="entry name" value="LIM"/>
    <property type="match status" value="2"/>
</dbReference>
<evidence type="ECO:0000259" key="13">
    <source>
        <dbReference type="PROSITE" id="PS50023"/>
    </source>
</evidence>
<dbReference type="Pfam" id="PF00046">
    <property type="entry name" value="Homeodomain"/>
    <property type="match status" value="1"/>
</dbReference>
<evidence type="ECO:0000256" key="3">
    <source>
        <dbReference type="ARBA" id="ARBA00022737"/>
    </source>
</evidence>
<dbReference type="GO" id="GO:0005634">
    <property type="term" value="C:nucleus"/>
    <property type="evidence" value="ECO:0007669"/>
    <property type="project" value="UniProtKB-SubCell"/>
</dbReference>
<dbReference type="InterPro" id="IPR001356">
    <property type="entry name" value="HD"/>
</dbReference>
<dbReference type="PROSITE" id="PS50023">
    <property type="entry name" value="LIM_DOMAIN_2"/>
    <property type="match status" value="2"/>
</dbReference>
<evidence type="ECO:0000256" key="1">
    <source>
        <dbReference type="ARBA" id="ARBA00004123"/>
    </source>
</evidence>
<dbReference type="GO" id="GO:0000977">
    <property type="term" value="F:RNA polymerase II transcription regulatory region sequence-specific DNA binding"/>
    <property type="evidence" value="ECO:0007669"/>
    <property type="project" value="TreeGrafter"/>
</dbReference>
<comment type="subcellular location">
    <subcellularLocation>
        <location evidence="1 9 11">Nucleus</location>
    </subcellularLocation>
</comment>
<dbReference type="Proteomes" id="UP000050790">
    <property type="component" value="Unassembled WGS sequence"/>
</dbReference>
<feature type="domain" description="LIM zinc-binding" evidence="13">
    <location>
        <begin position="212"/>
        <end position="275"/>
    </location>
</feature>
<evidence type="ECO:0000313" key="16">
    <source>
        <dbReference type="WBParaSite" id="SMRG1_62730.1"/>
    </source>
</evidence>
<evidence type="ECO:0000313" key="15">
    <source>
        <dbReference type="Proteomes" id="UP000050790"/>
    </source>
</evidence>
<dbReference type="InterPro" id="IPR009057">
    <property type="entry name" value="Homeodomain-like_sf"/>
</dbReference>
<keyword evidence="4 10" id="KW-0862">Zinc</keyword>
<reference evidence="16" key="1">
    <citation type="submission" date="2023-11" db="UniProtKB">
        <authorList>
            <consortium name="WormBaseParasite"/>
        </authorList>
    </citation>
    <scope>IDENTIFICATION</scope>
</reference>
<evidence type="ECO:0000256" key="4">
    <source>
        <dbReference type="ARBA" id="ARBA00022833"/>
    </source>
</evidence>
<sequence>MTTANPEIWVTSNFNHNGIMNQNTMSNGFNESNNSSINAMTPITDTTTTITTISTNNSNNNSNVSDINTVFISDTDLQTYSSTKFICSSPNRNELNQSMNIHLKNNYTHNPPVTLISTDQNSNKSGDNSKLSTYCIQNKSRNDPNFIKINLLRCNECQSIIFDQYYHSIDDLTWHQNCLRCFDCGFVLTERCYTKDGHLYCREDFIKNFGPKCSTCHKLIRNGELVRFARHYVYHINCFQCAICKKQFTTGDQYYLLYSDKFLICREHYYESGTSLIPQISTTRTSSEMDLLSILTNSSSSIKDVIKTDRKSESPSTLSNSVNCELLVNNDNCIPNIYDCETNTNMKNQLERLKVFKQDDISDPINQMNSSLSEASMFSSTQSLSSIPSLLVLCSTPSSTSTAATTTPPVTSVNIISSPIMNTINAFTSPSKTPMNDTHKLIKSISDIGNSITNSEFNTQQLLTENLLPSKYNSIMEKSNILIKKSQSTFEVKLQPNSNLLDNEYKTNLFDPTQIKSDYLFPSEIIDIMTSGINSSSSIGSYLSNSITDHSQSIIYSSINNTLLNTNSFLSDQSINTNTNIPFIQLNQQFHHRKLEQTTHYLDNKIDNDKYNNENSLNYLKKFNETQDNYDNVRSKEMIHNNSNNNNNNDHSVTCNYNNLSWINKEINEKNELLINDNNSLSTLYNHNTFCLSAMNEQISNKENQLINQSKNKIYLTRNEKLPLTVDTNHQCINNNNNNLTMLNRSNMIINDRFAQNVNLLIHNNNELNDNNGELVNHVSEDDDEGDDNDDKDGETMINTGEQCENNNNNGRHRSIQLDEFKNTMLHSDQENDYNEINSSSSQDRFIHLLHHSHSFESPIQTSCCEMPTSEVSSQRSVVDDEGDDVEVDDDDDDDDDDDVDDESMTGQCGINHRQHHLTSGIESGLSCGGPGSSSGIGLNTNSGNNNGGGGAKRRGPRTTIKAKQLDTLKTAFAATPKPTRHVRESLAQETGLSMRVIQVWFQNRRSKERRMKQLNALGTRRSFYRNPRRLRGIRSGILSNELNSGGPGDMITNSAYHEYLVGPNPDIYNAIASATAIASGVPFNLSGAIPSLTGIYPLSQAHPLPSNDSLVSGTTAHLLNNDTGSFHNDNTPHFNPNPSHLTQNFPSNSINCLPYNPTNLSGSSGFRAETKSDLFYTPSYFPSSSSSSTSSMSSQQLVKFPLYNNTNHNCSPNESIFSLSDPRDFHLSNFLESNNNNNNNMKSYNSTCQPNLLTNRPVHNSMGINFRNLPPPIFDEITCRPNLV</sequence>
<evidence type="ECO:0000256" key="11">
    <source>
        <dbReference type="RuleBase" id="RU000682"/>
    </source>
</evidence>
<evidence type="ECO:0000259" key="14">
    <source>
        <dbReference type="PROSITE" id="PS50071"/>
    </source>
</evidence>
<keyword evidence="8 9" id="KW-0539">Nucleus</keyword>
<evidence type="ECO:0000256" key="6">
    <source>
        <dbReference type="ARBA" id="ARBA00023125"/>
    </source>
</evidence>
<feature type="compositionally biased region" description="Acidic residues" evidence="12">
    <location>
        <begin position="880"/>
        <end position="904"/>
    </location>
</feature>
<dbReference type="InterPro" id="IPR017970">
    <property type="entry name" value="Homeobox_CS"/>
</dbReference>
<dbReference type="PROSITE" id="PS00478">
    <property type="entry name" value="LIM_DOMAIN_1"/>
    <property type="match status" value="1"/>
</dbReference>
<dbReference type="SUPFAM" id="SSF46689">
    <property type="entry name" value="Homeodomain-like"/>
    <property type="match status" value="1"/>
</dbReference>
<keyword evidence="6 9" id="KW-0238">DNA-binding</keyword>
<protein>
    <submittedName>
        <fullName evidence="16">Uncharacterized protein</fullName>
    </submittedName>
</protein>
<accession>A0AA85A474</accession>
<keyword evidence="2 10" id="KW-0479">Metal-binding</keyword>
<dbReference type="PANTHER" id="PTHR24208">
    <property type="entry name" value="LIM/HOMEOBOX PROTEIN LHX"/>
    <property type="match status" value="1"/>
</dbReference>
<dbReference type="WBParaSite" id="SMRG1_62730.1">
    <property type="protein sequence ID" value="SMRG1_62730.1"/>
    <property type="gene ID" value="SMRG1_62730"/>
</dbReference>
<organism evidence="15 16">
    <name type="scientific">Schistosoma margrebowiei</name>
    <dbReference type="NCBI Taxonomy" id="48269"/>
    <lineage>
        <taxon>Eukaryota</taxon>
        <taxon>Metazoa</taxon>
        <taxon>Spiralia</taxon>
        <taxon>Lophotrochozoa</taxon>
        <taxon>Platyhelminthes</taxon>
        <taxon>Trematoda</taxon>
        <taxon>Digenea</taxon>
        <taxon>Strigeidida</taxon>
        <taxon>Schistosomatoidea</taxon>
        <taxon>Schistosomatidae</taxon>
        <taxon>Schistosoma</taxon>
    </lineage>
</organism>
<feature type="domain" description="Homeobox" evidence="14">
    <location>
        <begin position="952"/>
        <end position="1012"/>
    </location>
</feature>
<dbReference type="GO" id="GO:0046872">
    <property type="term" value="F:metal ion binding"/>
    <property type="evidence" value="ECO:0007669"/>
    <property type="project" value="UniProtKB-KW"/>
</dbReference>
<proteinExistence type="predicted"/>
<evidence type="ECO:0000256" key="7">
    <source>
        <dbReference type="ARBA" id="ARBA00023155"/>
    </source>
</evidence>
<dbReference type="InterPro" id="IPR050453">
    <property type="entry name" value="LIM_Homeobox_TF"/>
</dbReference>
<dbReference type="PROSITE" id="PS00027">
    <property type="entry name" value="HOMEOBOX_1"/>
    <property type="match status" value="1"/>
</dbReference>
<keyword evidence="3" id="KW-0677">Repeat</keyword>
<evidence type="ECO:0000256" key="9">
    <source>
        <dbReference type="PROSITE-ProRule" id="PRU00108"/>
    </source>
</evidence>
<evidence type="ECO:0000256" key="12">
    <source>
        <dbReference type="SAM" id="MobiDB-lite"/>
    </source>
</evidence>
<evidence type="ECO:0000256" key="5">
    <source>
        <dbReference type="ARBA" id="ARBA00023038"/>
    </source>
</evidence>
<dbReference type="CDD" id="cd00086">
    <property type="entry name" value="homeodomain"/>
    <property type="match status" value="1"/>
</dbReference>
<keyword evidence="7 9" id="KW-0371">Homeobox</keyword>
<keyword evidence="5 10" id="KW-0440">LIM domain</keyword>
<feature type="DNA-binding region" description="Homeobox" evidence="9">
    <location>
        <begin position="954"/>
        <end position="1013"/>
    </location>
</feature>
<dbReference type="SMART" id="SM00389">
    <property type="entry name" value="HOX"/>
    <property type="match status" value="1"/>
</dbReference>
<feature type="compositionally biased region" description="Low complexity" evidence="12">
    <location>
        <begin position="936"/>
        <end position="945"/>
    </location>
</feature>
<feature type="region of interest" description="Disordered" evidence="12">
    <location>
        <begin position="776"/>
        <end position="813"/>
    </location>
</feature>
<evidence type="ECO:0000256" key="10">
    <source>
        <dbReference type="PROSITE-ProRule" id="PRU00125"/>
    </source>
</evidence>
<dbReference type="InterPro" id="IPR001781">
    <property type="entry name" value="Znf_LIM"/>
</dbReference>
<name>A0AA85A474_9TREM</name>
<dbReference type="Gene3D" id="1.10.10.60">
    <property type="entry name" value="Homeodomain-like"/>
    <property type="match status" value="1"/>
</dbReference>
<dbReference type="Gene3D" id="2.10.110.10">
    <property type="entry name" value="Cysteine Rich Protein"/>
    <property type="match status" value="2"/>
</dbReference>
<feature type="region of interest" description="Disordered" evidence="12">
    <location>
        <begin position="866"/>
        <end position="957"/>
    </location>
</feature>
<dbReference type="SMART" id="SM00132">
    <property type="entry name" value="LIM"/>
    <property type="match status" value="2"/>
</dbReference>
<dbReference type="FunFam" id="1.10.10.60:FF:000075">
    <property type="entry name" value="LIM/homeobox protein Lhx1"/>
    <property type="match status" value="1"/>
</dbReference>
<evidence type="ECO:0000256" key="2">
    <source>
        <dbReference type="ARBA" id="ARBA00022723"/>
    </source>
</evidence>
<dbReference type="GO" id="GO:0000981">
    <property type="term" value="F:DNA-binding transcription factor activity, RNA polymerase II-specific"/>
    <property type="evidence" value="ECO:0007669"/>
    <property type="project" value="InterPro"/>
</dbReference>
<dbReference type="SUPFAM" id="SSF57716">
    <property type="entry name" value="Glucocorticoid receptor-like (DNA-binding domain)"/>
    <property type="match status" value="1"/>
</dbReference>
<evidence type="ECO:0000256" key="8">
    <source>
        <dbReference type="ARBA" id="ARBA00023242"/>
    </source>
</evidence>
<feature type="compositionally biased region" description="Polar residues" evidence="12">
    <location>
        <begin position="866"/>
        <end position="877"/>
    </location>
</feature>
<feature type="compositionally biased region" description="Acidic residues" evidence="12">
    <location>
        <begin position="781"/>
        <end position="793"/>
    </location>
</feature>
<dbReference type="PANTHER" id="PTHR24208:SF166">
    <property type="entry name" value="LIM HOMEOBOX TRANSCRIPTION FACTOR 1 ALPHA, ISOFORM B"/>
    <property type="match status" value="1"/>
</dbReference>
<dbReference type="PROSITE" id="PS50071">
    <property type="entry name" value="HOMEOBOX_2"/>
    <property type="match status" value="1"/>
</dbReference>
<feature type="domain" description="LIM zinc-binding" evidence="13">
    <location>
        <begin position="152"/>
        <end position="211"/>
    </location>
</feature>
<dbReference type="GO" id="GO:0030182">
    <property type="term" value="P:neuron differentiation"/>
    <property type="evidence" value="ECO:0007669"/>
    <property type="project" value="TreeGrafter"/>
</dbReference>